<comment type="caution">
    <text evidence="1">The sequence shown here is derived from an EMBL/GenBank/DDBJ whole genome shotgun (WGS) entry which is preliminary data.</text>
</comment>
<reference evidence="1 2" key="1">
    <citation type="submission" date="2024-01" db="EMBL/GenBank/DDBJ databases">
        <title>The genomes of 5 underutilized Papilionoideae crops provide insights into root nodulation and disease resistanc.</title>
        <authorList>
            <person name="Jiang F."/>
        </authorList>
    </citation>
    <scope>NUCLEOTIDE SEQUENCE [LARGE SCALE GENOMIC DNA]</scope>
    <source>
        <strain evidence="1">LVBAO_FW01</strain>
        <tissue evidence="1">Leaves</tissue>
    </source>
</reference>
<dbReference type="Proteomes" id="UP001367508">
    <property type="component" value="Unassembled WGS sequence"/>
</dbReference>
<dbReference type="EMBL" id="JAYMYQ010000006">
    <property type="protein sequence ID" value="KAK7324911.1"/>
    <property type="molecule type" value="Genomic_DNA"/>
</dbReference>
<evidence type="ECO:0000313" key="1">
    <source>
        <dbReference type="EMBL" id="KAK7324911.1"/>
    </source>
</evidence>
<keyword evidence="2" id="KW-1185">Reference proteome</keyword>
<sequence length="166" mass="19152">MFTINYGFIDVGIEDVNKKRLQPSDFSYISTAISQIRCEASVYILNSKNVELHRLLYRGLILDLSSLLIFPNIFLICANCKLLDVASKDFYMSHFHLTLASSFYLTSPPYLDLDLHKKCFLERKKELCFRMSATQQAGLSPRDAKHLKHVGFHLPTNRNLPHRTLD</sequence>
<protein>
    <submittedName>
        <fullName evidence="1">Uncharacterized protein</fullName>
    </submittedName>
</protein>
<dbReference type="AlphaFoldDB" id="A0AAN9KXM2"/>
<evidence type="ECO:0000313" key="2">
    <source>
        <dbReference type="Proteomes" id="UP001367508"/>
    </source>
</evidence>
<proteinExistence type="predicted"/>
<name>A0AAN9KXM2_CANGL</name>
<gene>
    <name evidence="1" type="ORF">VNO77_28849</name>
</gene>
<organism evidence="1 2">
    <name type="scientific">Canavalia gladiata</name>
    <name type="common">Sword bean</name>
    <name type="synonym">Dolichos gladiatus</name>
    <dbReference type="NCBI Taxonomy" id="3824"/>
    <lineage>
        <taxon>Eukaryota</taxon>
        <taxon>Viridiplantae</taxon>
        <taxon>Streptophyta</taxon>
        <taxon>Embryophyta</taxon>
        <taxon>Tracheophyta</taxon>
        <taxon>Spermatophyta</taxon>
        <taxon>Magnoliopsida</taxon>
        <taxon>eudicotyledons</taxon>
        <taxon>Gunneridae</taxon>
        <taxon>Pentapetalae</taxon>
        <taxon>rosids</taxon>
        <taxon>fabids</taxon>
        <taxon>Fabales</taxon>
        <taxon>Fabaceae</taxon>
        <taxon>Papilionoideae</taxon>
        <taxon>50 kb inversion clade</taxon>
        <taxon>NPAAA clade</taxon>
        <taxon>indigoferoid/millettioid clade</taxon>
        <taxon>Phaseoleae</taxon>
        <taxon>Canavalia</taxon>
    </lineage>
</organism>
<accession>A0AAN9KXM2</accession>